<keyword evidence="5" id="KW-1185">Reference proteome</keyword>
<evidence type="ECO:0000256" key="1">
    <source>
        <dbReference type="PIRNR" id="PIRNR012702"/>
    </source>
</evidence>
<keyword evidence="1" id="KW-0482">Metalloprotease</keyword>
<comment type="cofactor">
    <cofactor evidence="1">
        <name>Zn(2+)</name>
        <dbReference type="ChEBI" id="CHEBI:29105"/>
    </cofactor>
    <text evidence="1">Binds 1 zinc ion per subunit.</text>
</comment>
<evidence type="ECO:0000259" key="3">
    <source>
        <dbReference type="Pfam" id="PF07364"/>
    </source>
</evidence>
<accession>A0ABR4TKT7</accession>
<dbReference type="InterPro" id="IPR009197">
    <property type="entry name" value="MlrC"/>
</dbReference>
<dbReference type="InterPro" id="IPR010799">
    <property type="entry name" value="MlrC_C"/>
</dbReference>
<evidence type="ECO:0000259" key="2">
    <source>
        <dbReference type="Pfam" id="PF07171"/>
    </source>
</evidence>
<dbReference type="Proteomes" id="UP000027463">
    <property type="component" value="Unassembled WGS sequence"/>
</dbReference>
<reference evidence="4 5" key="1">
    <citation type="submission" date="2013-07" db="EMBL/GenBank/DDBJ databases">
        <title>Thalassospira permensis NBRC 106175 Genome Sequencing.</title>
        <authorList>
            <person name="Lai Q."/>
            <person name="Shao Z."/>
        </authorList>
    </citation>
    <scope>NUCLEOTIDE SEQUENCE [LARGE SCALE GENOMIC DNA]</scope>
    <source>
        <strain evidence="4 5">NBRC 106175</strain>
    </source>
</reference>
<dbReference type="EMBL" id="AUNC01000034">
    <property type="protein sequence ID" value="KEO53728.1"/>
    <property type="molecule type" value="Genomic_DNA"/>
</dbReference>
<dbReference type="Pfam" id="PF07171">
    <property type="entry name" value="MlrC_C"/>
    <property type="match status" value="1"/>
</dbReference>
<name>A0ABR4TKT7_9PROT</name>
<dbReference type="InterPro" id="IPR015995">
    <property type="entry name" value="MlrC_N"/>
</dbReference>
<dbReference type="Pfam" id="PF07364">
    <property type="entry name" value="DUF1485"/>
    <property type="match status" value="1"/>
</dbReference>
<protein>
    <recommendedName>
        <fullName evidence="1">Microcystinase C</fullName>
        <shortName evidence="1">MlrC</shortName>
    </recommendedName>
</protein>
<evidence type="ECO:0000313" key="5">
    <source>
        <dbReference type="Proteomes" id="UP000027463"/>
    </source>
</evidence>
<dbReference type="PIRSF" id="PIRSF012702">
    <property type="entry name" value="UCP012702"/>
    <property type="match status" value="1"/>
</dbReference>
<feature type="domain" description="Microcystin LR degradation protein MlrC N-terminal" evidence="3">
    <location>
        <begin position="13"/>
        <end position="299"/>
    </location>
</feature>
<comment type="similarity">
    <text evidence="1">Belongs to the peptidase M81 family.</text>
</comment>
<keyword evidence="1" id="KW-0479">Metal-binding</keyword>
<gene>
    <name evidence="4" type="ORF">SMB34_06650</name>
</gene>
<comment type="function">
    <text evidence="1">Involved in peptidolytic degradation of cyclic heptapeptide hepatotoxin microcystin (MC).</text>
</comment>
<proteinExistence type="inferred from homology"/>
<evidence type="ECO:0000313" key="4">
    <source>
        <dbReference type="EMBL" id="KEO53728.1"/>
    </source>
</evidence>
<organism evidence="4 5">
    <name type="scientific">Thalassospira permensis NBRC 106175</name>
    <dbReference type="NCBI Taxonomy" id="1353532"/>
    <lineage>
        <taxon>Bacteria</taxon>
        <taxon>Pseudomonadati</taxon>
        <taxon>Pseudomonadota</taxon>
        <taxon>Alphaproteobacteria</taxon>
        <taxon>Rhodospirillales</taxon>
        <taxon>Thalassospiraceae</taxon>
        <taxon>Thalassospira</taxon>
    </lineage>
</organism>
<sequence length="500" mass="54145">MMITKNKKDGVMRIFCASIATETNTFSPLRTDFSDFKESFYAPPGQHPVTPTLCSAVFTEARVRAAKEGWDLIEGTATWAEPGGLVNRETYEQLRDEVLGQLRAAMPVDAVILGLHGAMVAQGYLDCEGDLVSRVRDIVGPDVIIGTSYDPHSHLTEQRIANADIIVAFKEFPHTDFVDAGRSVVDLVLRTLRGEIKPTKAVFDCHMIEVLPTSREPMRSFIDRAKAMEGAGDVLSVSFIHGFMAGDVPDLGAKVIVTTNNNPAKASELAQKLGQELFGFRGTTRPSFVTPDVALDQALASDARPIVLTDVWDNPGGGVPGDSTILLRAVMARGLGDFAVGTIWDPMAVRICISAGEGATLPLRFGGKTGAHAGAPIDAEVRVKKIRRDSWQYFGDSIVPLGDCAVIELPGGGEVILNSNRSQSFDPSLFSNMGIDPTAKKYLFIKSTNHFYDAFAKIAGEIIYVDVHGPYPSDPKTNGYHHLTRPIWPIVDDPFAAIAS</sequence>
<feature type="domain" description="Microcystin LR degradation protein MlrC C-terminal" evidence="2">
    <location>
        <begin position="308"/>
        <end position="482"/>
    </location>
</feature>
<comment type="caution">
    <text evidence="4">The sequence shown here is derived from an EMBL/GenBank/DDBJ whole genome shotgun (WGS) entry which is preliminary data.</text>
</comment>
<keyword evidence="1" id="KW-0645">Protease</keyword>
<keyword evidence="1" id="KW-0378">Hydrolase</keyword>